<keyword evidence="3 9" id="KW-0812">Transmembrane</keyword>
<dbReference type="SMART" id="SM01091">
    <property type="entry name" value="CorC_HlyC"/>
    <property type="match status" value="1"/>
</dbReference>
<dbReference type="PANTHER" id="PTHR43099:SF4">
    <property type="entry name" value="INTEGRAL MEMBRANE PROTEIN"/>
    <property type="match status" value="1"/>
</dbReference>
<comment type="subcellular location">
    <subcellularLocation>
        <location evidence="1">Cell membrane</location>
        <topology evidence="1">Multi-pass membrane protein</topology>
    </subcellularLocation>
</comment>
<dbReference type="InterPro" id="IPR000644">
    <property type="entry name" value="CBS_dom"/>
</dbReference>
<dbReference type="Pfam" id="PF01595">
    <property type="entry name" value="CNNM"/>
    <property type="match status" value="1"/>
</dbReference>
<protein>
    <submittedName>
        <fullName evidence="13">Magnesium and cobalt efflux protein CorC</fullName>
    </submittedName>
</protein>
<dbReference type="PROSITE" id="PS51846">
    <property type="entry name" value="CNNM"/>
    <property type="match status" value="1"/>
</dbReference>
<evidence type="ECO:0000256" key="8">
    <source>
        <dbReference type="PROSITE-ProRule" id="PRU00703"/>
    </source>
</evidence>
<evidence type="ECO:0000256" key="9">
    <source>
        <dbReference type="PROSITE-ProRule" id="PRU01193"/>
    </source>
</evidence>
<dbReference type="InterPro" id="IPR051676">
    <property type="entry name" value="UPF0053_domain"/>
</dbReference>
<proteinExistence type="predicted"/>
<dbReference type="Pfam" id="PF03471">
    <property type="entry name" value="CorC_HlyC"/>
    <property type="match status" value="1"/>
</dbReference>
<dbReference type="STRING" id="249408.BOO71_0011008"/>
<dbReference type="InterPro" id="IPR046342">
    <property type="entry name" value="CBS_dom_sf"/>
</dbReference>
<feature type="domain" description="CBS" evidence="11">
    <location>
        <begin position="292"/>
        <end position="349"/>
    </location>
</feature>
<evidence type="ECO:0000256" key="7">
    <source>
        <dbReference type="ARBA" id="ARBA00023136"/>
    </source>
</evidence>
<dbReference type="SUPFAM" id="SSF54631">
    <property type="entry name" value="CBS-domain pair"/>
    <property type="match status" value="1"/>
</dbReference>
<dbReference type="InterPro" id="IPR002550">
    <property type="entry name" value="CNNM"/>
</dbReference>
<keyword evidence="7 9" id="KW-0472">Membrane</keyword>
<keyword evidence="5 9" id="KW-1133">Transmembrane helix</keyword>
<feature type="domain" description="CBS" evidence="11">
    <location>
        <begin position="219"/>
        <end position="289"/>
    </location>
</feature>
<keyword evidence="4" id="KW-0677">Repeat</keyword>
<evidence type="ECO:0000313" key="14">
    <source>
        <dbReference type="Proteomes" id="UP000186607"/>
    </source>
</evidence>
<evidence type="ECO:0000256" key="6">
    <source>
        <dbReference type="ARBA" id="ARBA00023122"/>
    </source>
</evidence>
<organism evidence="13 14">
    <name type="scientific">Deinococcus marmoris</name>
    <dbReference type="NCBI Taxonomy" id="249408"/>
    <lineage>
        <taxon>Bacteria</taxon>
        <taxon>Thermotogati</taxon>
        <taxon>Deinococcota</taxon>
        <taxon>Deinococci</taxon>
        <taxon>Deinococcales</taxon>
        <taxon>Deinococcaceae</taxon>
        <taxon>Deinococcus</taxon>
    </lineage>
</organism>
<comment type="caution">
    <text evidence="13">The sequence shown here is derived from an EMBL/GenBank/DDBJ whole genome shotgun (WGS) entry which is preliminary data.</text>
</comment>
<evidence type="ECO:0000256" key="3">
    <source>
        <dbReference type="ARBA" id="ARBA00022692"/>
    </source>
</evidence>
<dbReference type="GO" id="GO:0005886">
    <property type="term" value="C:plasma membrane"/>
    <property type="evidence" value="ECO:0007669"/>
    <property type="project" value="UniProtKB-SubCell"/>
</dbReference>
<gene>
    <name evidence="13" type="ORF">BOO71_0011008</name>
</gene>
<sequence length="456" mass="49154">MSLALTLAVILIMVGFNALYVAAEFATVGSRRSRVQAAAEGGNRNAAALLAILSDPKRLDTYVAACQIGITLSSLVAGSFGQARLTPLLTPVLGSVGGNVAATVIVLVFITILQVVLGELLPKTVALRYPERLAVAVLRPLQVSLLLFRPLIAVFNGAAFAAMRAWGLNTDHSHAHVHSPEELEDLYRQSARGGLIDASEREMVSGVLGVEERVAREIMTPRVRLVSVPASLSVREALARLAQTPYTRFPVTGERPEGGPDGSNPDDVIGMIHLRELFLTAETRPDAPVSEIMVPPLIVAEGLSVPRLWLRLREKGRHSAVVVDEYGSVAGFVTLEDTLEEIFGEMQDEFDQEDDPVTVQSQMGQGQAGRTQQVSVRGDVLVDTLNDRFDLRLPTDEVDTIGGLMWQGLGRWPEVGDELTLGDIVLRVEAMERRTVQRVGFTLTGGEDDGSIGGGQ</sequence>
<dbReference type="SMART" id="SM00116">
    <property type="entry name" value="CBS"/>
    <property type="match status" value="2"/>
</dbReference>
<dbReference type="PROSITE" id="PS51371">
    <property type="entry name" value="CBS"/>
    <property type="match status" value="2"/>
</dbReference>
<evidence type="ECO:0000256" key="1">
    <source>
        <dbReference type="ARBA" id="ARBA00004651"/>
    </source>
</evidence>
<dbReference type="InterPro" id="IPR016169">
    <property type="entry name" value="FAD-bd_PCMH_sub2"/>
</dbReference>
<feature type="transmembrane region" description="Helical" evidence="10">
    <location>
        <begin position="62"/>
        <end position="80"/>
    </location>
</feature>
<evidence type="ECO:0000313" key="13">
    <source>
        <dbReference type="EMBL" id="OLV16713.1"/>
    </source>
</evidence>
<dbReference type="AlphaFoldDB" id="A0A1U7NUW1"/>
<dbReference type="Proteomes" id="UP000186607">
    <property type="component" value="Unassembled WGS sequence"/>
</dbReference>
<dbReference type="EMBL" id="MSTI01000133">
    <property type="protein sequence ID" value="OLV16713.1"/>
    <property type="molecule type" value="Genomic_DNA"/>
</dbReference>
<dbReference type="eggNOG" id="COG1253">
    <property type="taxonomic scope" value="Bacteria"/>
</dbReference>
<dbReference type="CDD" id="cd04590">
    <property type="entry name" value="CBS_pair_CorC_HlyC_assoc"/>
    <property type="match status" value="1"/>
</dbReference>
<evidence type="ECO:0000259" key="11">
    <source>
        <dbReference type="PROSITE" id="PS51371"/>
    </source>
</evidence>
<dbReference type="InterPro" id="IPR044751">
    <property type="entry name" value="Ion_transp-like_CBS"/>
</dbReference>
<dbReference type="GO" id="GO:0050660">
    <property type="term" value="F:flavin adenine dinucleotide binding"/>
    <property type="evidence" value="ECO:0007669"/>
    <property type="project" value="InterPro"/>
</dbReference>
<evidence type="ECO:0000256" key="4">
    <source>
        <dbReference type="ARBA" id="ARBA00022737"/>
    </source>
</evidence>
<dbReference type="Gene3D" id="3.10.580.10">
    <property type="entry name" value="CBS-domain"/>
    <property type="match status" value="1"/>
</dbReference>
<dbReference type="RefSeq" id="WP_075834984.1">
    <property type="nucleotide sequence ID" value="NZ_MSTI01000133.1"/>
</dbReference>
<dbReference type="OrthoDB" id="9798188at2"/>
<dbReference type="SUPFAM" id="SSF56176">
    <property type="entry name" value="FAD-binding/transporter-associated domain-like"/>
    <property type="match status" value="1"/>
</dbReference>
<evidence type="ECO:0000256" key="10">
    <source>
        <dbReference type="SAM" id="Phobius"/>
    </source>
</evidence>
<evidence type="ECO:0000259" key="12">
    <source>
        <dbReference type="PROSITE" id="PS51846"/>
    </source>
</evidence>
<evidence type="ECO:0000256" key="2">
    <source>
        <dbReference type="ARBA" id="ARBA00022475"/>
    </source>
</evidence>
<feature type="transmembrane region" description="Helical" evidence="10">
    <location>
        <begin position="137"/>
        <end position="162"/>
    </location>
</feature>
<accession>A0A1U7NUW1</accession>
<dbReference type="PANTHER" id="PTHR43099">
    <property type="entry name" value="UPF0053 PROTEIN YRKA"/>
    <property type="match status" value="1"/>
</dbReference>
<dbReference type="InterPro" id="IPR005170">
    <property type="entry name" value="Transptr-assoc_dom"/>
</dbReference>
<feature type="transmembrane region" description="Helical" evidence="10">
    <location>
        <begin position="92"/>
        <end position="117"/>
    </location>
</feature>
<keyword evidence="14" id="KW-1185">Reference proteome</keyword>
<feature type="domain" description="CNNM transmembrane" evidence="12">
    <location>
        <begin position="1"/>
        <end position="200"/>
    </location>
</feature>
<keyword evidence="6 8" id="KW-0129">CBS domain</keyword>
<evidence type="ECO:0000256" key="5">
    <source>
        <dbReference type="ARBA" id="ARBA00022989"/>
    </source>
</evidence>
<dbReference type="Pfam" id="PF00571">
    <property type="entry name" value="CBS"/>
    <property type="match status" value="2"/>
</dbReference>
<name>A0A1U7NUW1_9DEIO</name>
<dbReference type="InterPro" id="IPR036318">
    <property type="entry name" value="FAD-bd_PCMH-like_sf"/>
</dbReference>
<keyword evidence="2" id="KW-1003">Cell membrane</keyword>
<dbReference type="Gene3D" id="3.30.465.10">
    <property type="match status" value="1"/>
</dbReference>
<reference evidence="13 14" key="1">
    <citation type="submission" date="2017-01" db="EMBL/GenBank/DDBJ databases">
        <title>Genome Analysis of Deinococcus marmoris KOPRI26562.</title>
        <authorList>
            <person name="Kim J.H."/>
            <person name="Oh H.-M."/>
        </authorList>
    </citation>
    <scope>NUCLEOTIDE SEQUENCE [LARGE SCALE GENOMIC DNA]</scope>
    <source>
        <strain evidence="13 14">KOPRI26562</strain>
    </source>
</reference>